<proteinExistence type="predicted"/>
<evidence type="ECO:0000256" key="3">
    <source>
        <dbReference type="ARBA" id="ARBA00022449"/>
    </source>
</evidence>
<feature type="transmembrane region" description="Helical" evidence="9">
    <location>
        <begin position="314"/>
        <end position="337"/>
    </location>
</feature>
<feature type="transmembrane region" description="Helical" evidence="9">
    <location>
        <begin position="406"/>
        <end position="428"/>
    </location>
</feature>
<feature type="transmembrane region" description="Helical" evidence="9">
    <location>
        <begin position="85"/>
        <end position="102"/>
    </location>
</feature>
<dbReference type="PANTHER" id="PTHR32507">
    <property type="entry name" value="NA(+)/H(+) ANTIPORTER 1"/>
    <property type="match status" value="1"/>
</dbReference>
<dbReference type="EMBL" id="CP003050">
    <property type="protein sequence ID" value="AGB16678.1"/>
    <property type="molecule type" value="Genomic_DNA"/>
</dbReference>
<evidence type="ECO:0000256" key="1">
    <source>
        <dbReference type="ARBA" id="ARBA00004651"/>
    </source>
</evidence>
<dbReference type="GO" id="GO:1902600">
    <property type="term" value="P:proton transmembrane transport"/>
    <property type="evidence" value="ECO:0007669"/>
    <property type="project" value="InterPro"/>
</dbReference>
<dbReference type="InterPro" id="IPR038770">
    <property type="entry name" value="Na+/solute_symporter_sf"/>
</dbReference>
<keyword evidence="5 9" id="KW-0812">Transmembrane</keyword>
<feature type="transmembrane region" description="Helical" evidence="9">
    <location>
        <begin position="343"/>
        <end position="364"/>
    </location>
</feature>
<sequence length="434" mass="45553">MTALRGLWFLSVLVGGGYVAFELYDLLVIVAGILLFAIAILPRFVARRAISLPILFVAFGAAVFSLPIGLPALDPLEQPAATERLAEFGVIIALMGVGLKLDRPPGLRAWASTWRLLAIAMPLSIAGATVLGWWVVGFVAPTAILLGAVVAPTDPVLAAEVQVDEPQTGAEYEDSPVGDEDVSFALSSEAGLNDGLAFPFTNLAIAIALIGLAPGNWAVEWLLVDVGYRIVVGTLLGVALGWLVSRLIFLTAPDTKIAQSVQGLEAVAGTLLVYGLTEAVGGYGFIAVFVAAVTIRSSERSHEYNDSLHQIAELAEQLAMGVIMIFFGGAIASGLLGPLTVEATVVAVAIVFVIRPLAGVISLLGFDRPWTERATIAFFGIRGIGSFYYLSHALNEAVFAEPDLLWALVGAVVLISIVVHGVTATPIVSRVADS</sequence>
<feature type="transmembrane region" description="Helical" evidence="9">
    <location>
        <begin position="114"/>
        <end position="136"/>
    </location>
</feature>
<protein>
    <submittedName>
        <fullName evidence="11">NhaP-type Na+(K+)/H+ antiporter</fullName>
    </submittedName>
</protein>
<evidence type="ECO:0000256" key="8">
    <source>
        <dbReference type="ARBA" id="ARBA00023136"/>
    </source>
</evidence>
<evidence type="ECO:0000256" key="4">
    <source>
        <dbReference type="ARBA" id="ARBA00022475"/>
    </source>
</evidence>
<dbReference type="eggNOG" id="arCOG01961">
    <property type="taxonomic scope" value="Archaea"/>
</dbReference>
<evidence type="ECO:0000256" key="2">
    <source>
        <dbReference type="ARBA" id="ARBA00022448"/>
    </source>
</evidence>
<evidence type="ECO:0000256" key="5">
    <source>
        <dbReference type="ARBA" id="ARBA00022692"/>
    </source>
</evidence>
<dbReference type="STRING" id="797302.Halru_2086"/>
<dbReference type="Pfam" id="PF00999">
    <property type="entry name" value="Na_H_Exchanger"/>
    <property type="match status" value="1"/>
</dbReference>
<feature type="transmembrane region" description="Helical" evidence="9">
    <location>
        <begin position="26"/>
        <end position="45"/>
    </location>
</feature>
<dbReference type="KEGG" id="hru:Halru_2086"/>
<dbReference type="GO" id="GO:0005886">
    <property type="term" value="C:plasma membrane"/>
    <property type="evidence" value="ECO:0007669"/>
    <property type="project" value="UniProtKB-SubCell"/>
</dbReference>
<keyword evidence="6 9" id="KW-1133">Transmembrane helix</keyword>
<evidence type="ECO:0000256" key="9">
    <source>
        <dbReference type="SAM" id="Phobius"/>
    </source>
</evidence>
<dbReference type="PANTHER" id="PTHR32507:SF8">
    <property type="entry name" value="CNH1P"/>
    <property type="match status" value="1"/>
</dbReference>
<evidence type="ECO:0000256" key="6">
    <source>
        <dbReference type="ARBA" id="ARBA00022989"/>
    </source>
</evidence>
<evidence type="ECO:0000256" key="7">
    <source>
        <dbReference type="ARBA" id="ARBA00023065"/>
    </source>
</evidence>
<keyword evidence="7" id="KW-0406">Ion transport</keyword>
<keyword evidence="3" id="KW-0050">Antiport</keyword>
<reference evidence="11" key="1">
    <citation type="submission" date="2011-09" db="EMBL/GenBank/DDBJ databases">
        <title>Complete sequence of Halovivax ruber XH-70.</title>
        <authorList>
            <consortium name="US DOE Joint Genome Institute"/>
            <person name="Lucas S."/>
            <person name="Han J."/>
            <person name="Lapidus A."/>
            <person name="Cheng J.-F."/>
            <person name="Goodwin L."/>
            <person name="Pitluck S."/>
            <person name="Peters L."/>
            <person name="Mikhailova N."/>
            <person name="Davenport K."/>
            <person name="Detter J.C."/>
            <person name="Han C."/>
            <person name="Tapia R."/>
            <person name="Land M."/>
            <person name="Hauser L."/>
            <person name="Kyrpides N."/>
            <person name="Ivanova N."/>
            <person name="Pagani I."/>
            <person name="Sproer C."/>
            <person name="Anderson I."/>
            <person name="Woyke T."/>
        </authorList>
    </citation>
    <scope>NUCLEOTIDE SEQUENCE</scope>
    <source>
        <strain evidence="11">XH-70</strain>
    </source>
</reference>
<feature type="transmembrane region" description="Helical" evidence="9">
    <location>
        <begin position="376"/>
        <end position="394"/>
    </location>
</feature>
<feature type="transmembrane region" description="Helical" evidence="9">
    <location>
        <begin position="196"/>
        <end position="218"/>
    </location>
</feature>
<dbReference type="AlphaFoldDB" id="L0ICW6"/>
<keyword evidence="8 9" id="KW-0472">Membrane</keyword>
<dbReference type="Proteomes" id="UP000010846">
    <property type="component" value="Chromosome"/>
</dbReference>
<dbReference type="Gene3D" id="1.20.1530.20">
    <property type="match status" value="1"/>
</dbReference>
<feature type="domain" description="Cation/H+ exchanger transmembrane" evidence="10">
    <location>
        <begin position="36"/>
        <end position="429"/>
    </location>
</feature>
<feature type="transmembrane region" description="Helical" evidence="9">
    <location>
        <begin position="52"/>
        <end position="73"/>
    </location>
</feature>
<keyword evidence="4" id="KW-1003">Cell membrane</keyword>
<accession>L0ICW6</accession>
<evidence type="ECO:0000313" key="12">
    <source>
        <dbReference type="Proteomes" id="UP000010846"/>
    </source>
</evidence>
<gene>
    <name evidence="11" type="ordered locus">Halru_2086</name>
</gene>
<organism evidence="11 12">
    <name type="scientific">Halovivax ruber (strain DSM 18193 / JCM 13892 / XH-70)</name>
    <dbReference type="NCBI Taxonomy" id="797302"/>
    <lineage>
        <taxon>Archaea</taxon>
        <taxon>Methanobacteriati</taxon>
        <taxon>Methanobacteriota</taxon>
        <taxon>Stenosarchaea group</taxon>
        <taxon>Halobacteria</taxon>
        <taxon>Halobacteriales</taxon>
        <taxon>Natrialbaceae</taxon>
        <taxon>Halovivax</taxon>
    </lineage>
</organism>
<name>L0ICW6_HALRX</name>
<keyword evidence="12" id="KW-1185">Reference proteome</keyword>
<feature type="transmembrane region" description="Helical" evidence="9">
    <location>
        <begin position="271"/>
        <end position="293"/>
    </location>
</feature>
<dbReference type="HOGENOM" id="CLU_008635_6_1_2"/>
<comment type="subcellular location">
    <subcellularLocation>
        <location evidence="1">Cell membrane</location>
        <topology evidence="1">Multi-pass membrane protein</topology>
    </subcellularLocation>
</comment>
<evidence type="ECO:0000313" key="11">
    <source>
        <dbReference type="EMBL" id="AGB16678.1"/>
    </source>
</evidence>
<evidence type="ECO:0000259" key="10">
    <source>
        <dbReference type="Pfam" id="PF00999"/>
    </source>
</evidence>
<dbReference type="GO" id="GO:0015297">
    <property type="term" value="F:antiporter activity"/>
    <property type="evidence" value="ECO:0007669"/>
    <property type="project" value="UniProtKB-KW"/>
</dbReference>
<dbReference type="InterPro" id="IPR006153">
    <property type="entry name" value="Cation/H_exchanger_TM"/>
</dbReference>
<feature type="transmembrane region" description="Helical" evidence="9">
    <location>
        <begin position="230"/>
        <end position="251"/>
    </location>
</feature>
<keyword evidence="2" id="KW-0813">Transport</keyword>